<dbReference type="AlphaFoldDB" id="A0A1R1PNB9"/>
<dbReference type="GO" id="GO:0016887">
    <property type="term" value="F:ATP hydrolysis activity"/>
    <property type="evidence" value="ECO:0007669"/>
    <property type="project" value="InterPro"/>
</dbReference>
<evidence type="ECO:0000313" key="5">
    <source>
        <dbReference type="Proteomes" id="UP000188320"/>
    </source>
</evidence>
<proteinExistence type="inferred from homology"/>
<dbReference type="GO" id="GO:0005739">
    <property type="term" value="C:mitochondrion"/>
    <property type="evidence" value="ECO:0007669"/>
    <property type="project" value="TreeGrafter"/>
</dbReference>
<dbReference type="GO" id="GO:0005524">
    <property type="term" value="F:ATP binding"/>
    <property type="evidence" value="ECO:0007669"/>
    <property type="project" value="UniProtKB-KW"/>
</dbReference>
<evidence type="ECO:0000256" key="2">
    <source>
        <dbReference type="ARBA" id="ARBA00022741"/>
    </source>
</evidence>
<dbReference type="EMBL" id="LSSK01000659">
    <property type="protein sequence ID" value="OMH82458.1"/>
    <property type="molecule type" value="Genomic_DNA"/>
</dbReference>
<sequence>MVGVHRRVQEIKEKKVEQPIRFVAKEISEEAKVLCFDEFQVTDIADAMILRQLTTELFEQGVVLISTSNRGPDELYKNGLQRASFIPCIQMIKEHCQVVNLDSGIDYRKHAKPVVSSLYLSPNDQNNSLKLMEIFYALCGDDKISTGRGIKFLGREFIIPKSTENVALIDFGTLCKEHHGAVDYLEIFKSIKVLVLHDVPQMGSLNRDEARRFITLVDTLYEKNVLLVMSSQVDVYQIFRVAKHEGESSAGDVSVLYTGEEELFAFERTLSRLVEMNGADYLKKAISRYPPARFLLN</sequence>
<keyword evidence="5" id="KW-1185">Reference proteome</keyword>
<keyword evidence="3" id="KW-0067">ATP-binding</keyword>
<dbReference type="SUPFAM" id="SSF52540">
    <property type="entry name" value="P-loop containing nucleoside triphosphate hydrolases"/>
    <property type="match status" value="1"/>
</dbReference>
<accession>A0A1R1PNB9</accession>
<gene>
    <name evidence="4" type="ORF">AX774_g4055</name>
</gene>
<evidence type="ECO:0000256" key="1">
    <source>
        <dbReference type="ARBA" id="ARBA00010322"/>
    </source>
</evidence>
<dbReference type="PANTHER" id="PTHR12169">
    <property type="entry name" value="ATPASE N2B"/>
    <property type="match status" value="1"/>
</dbReference>
<dbReference type="InterPro" id="IPR027417">
    <property type="entry name" value="P-loop_NTPase"/>
</dbReference>
<keyword evidence="2" id="KW-0547">Nucleotide-binding</keyword>
<organism evidence="4 5">
    <name type="scientific">Zancudomyces culisetae</name>
    <name type="common">Gut fungus</name>
    <name type="synonym">Smittium culisetae</name>
    <dbReference type="NCBI Taxonomy" id="1213189"/>
    <lineage>
        <taxon>Eukaryota</taxon>
        <taxon>Fungi</taxon>
        <taxon>Fungi incertae sedis</taxon>
        <taxon>Zoopagomycota</taxon>
        <taxon>Kickxellomycotina</taxon>
        <taxon>Harpellomycetes</taxon>
        <taxon>Harpellales</taxon>
        <taxon>Legeriomycetaceae</taxon>
        <taxon>Zancudomyces</taxon>
    </lineage>
</organism>
<dbReference type="OrthoDB" id="548867at2759"/>
<dbReference type="Pfam" id="PF03969">
    <property type="entry name" value="AFG1_ATPase"/>
    <property type="match status" value="1"/>
</dbReference>
<comment type="caution">
    <text evidence="4">The sequence shown here is derived from an EMBL/GenBank/DDBJ whole genome shotgun (WGS) entry which is preliminary data.</text>
</comment>
<dbReference type="PANTHER" id="PTHR12169:SF6">
    <property type="entry name" value="AFG1-LIKE ATPASE"/>
    <property type="match status" value="1"/>
</dbReference>
<comment type="similarity">
    <text evidence="1">Belongs to the AFG1 ATPase family.</text>
</comment>
<name>A0A1R1PNB9_ZANCU</name>
<protein>
    <submittedName>
        <fullName evidence="4">Lactation elevated protein 1</fullName>
    </submittedName>
</protein>
<dbReference type="InterPro" id="IPR005654">
    <property type="entry name" value="ATPase_AFG1-like"/>
</dbReference>
<dbReference type="Proteomes" id="UP000188320">
    <property type="component" value="Unassembled WGS sequence"/>
</dbReference>
<dbReference type="Gene3D" id="3.40.50.300">
    <property type="entry name" value="P-loop containing nucleotide triphosphate hydrolases"/>
    <property type="match status" value="1"/>
</dbReference>
<evidence type="ECO:0000256" key="3">
    <source>
        <dbReference type="ARBA" id="ARBA00022840"/>
    </source>
</evidence>
<dbReference type="NCBIfam" id="NF040713">
    <property type="entry name" value="ZapE"/>
    <property type="match status" value="1"/>
</dbReference>
<evidence type="ECO:0000313" key="4">
    <source>
        <dbReference type="EMBL" id="OMH82458.1"/>
    </source>
</evidence>
<reference evidence="5" key="1">
    <citation type="submission" date="2017-01" db="EMBL/GenBank/DDBJ databases">
        <authorList>
            <person name="Wang Y."/>
            <person name="White M."/>
            <person name="Kvist S."/>
            <person name="Moncalvo J.-M."/>
        </authorList>
    </citation>
    <scope>NUCLEOTIDE SEQUENCE [LARGE SCALE GENOMIC DNA]</scope>
    <source>
        <strain evidence="5">COL-18-3</strain>
    </source>
</reference>